<proteinExistence type="predicted"/>
<evidence type="ECO:0000313" key="3">
    <source>
        <dbReference type="Proteomes" id="UP000189761"/>
    </source>
</evidence>
<feature type="transmembrane region" description="Helical" evidence="1">
    <location>
        <begin position="79"/>
        <end position="102"/>
    </location>
</feature>
<dbReference type="RefSeq" id="WP_078111414.1">
    <property type="nucleotide sequence ID" value="NZ_CP065424.1"/>
</dbReference>
<comment type="caution">
    <text evidence="2">The sequence shown here is derived from an EMBL/GenBank/DDBJ whole genome shotgun (WGS) entry which is preliminary data.</text>
</comment>
<keyword evidence="1" id="KW-1133">Transmembrane helix</keyword>
<dbReference type="AlphaFoldDB" id="A0A8E2I318"/>
<organism evidence="2 3">
    <name type="scientific">Heyndrickxia oleronia</name>
    <dbReference type="NCBI Taxonomy" id="38875"/>
    <lineage>
        <taxon>Bacteria</taxon>
        <taxon>Bacillati</taxon>
        <taxon>Bacillota</taxon>
        <taxon>Bacilli</taxon>
        <taxon>Bacillales</taxon>
        <taxon>Bacillaceae</taxon>
        <taxon>Heyndrickxia</taxon>
    </lineage>
</organism>
<feature type="transmembrane region" description="Helical" evidence="1">
    <location>
        <begin position="9"/>
        <end position="32"/>
    </location>
</feature>
<accession>A0A8E2I318</accession>
<dbReference type="Proteomes" id="UP000189761">
    <property type="component" value="Unassembled WGS sequence"/>
</dbReference>
<reference evidence="2 3" key="1">
    <citation type="submission" date="2017-01" db="EMBL/GenBank/DDBJ databases">
        <title>Draft genome sequence of Bacillus oleronius.</title>
        <authorList>
            <person name="Allam M."/>
        </authorList>
    </citation>
    <scope>NUCLEOTIDE SEQUENCE [LARGE SCALE GENOMIC DNA]</scope>
    <source>
        <strain evidence="2 3">DSM 9356</strain>
    </source>
</reference>
<sequence>MINNDKIRYFFICIAILFFISAFFLPGVIIMPLKIILFSSGDVLYFGMGTEFYMFGMIAFLFLGLASILFIFKKWILRIMAIFLCLISITFLILSVDEYFYIQKDGFTMNEFSSLGKHSFIPWDKIEEIQYVYKANENSPLRIQLNLIDGSTYNIPFNGFSANMKNMLRDYVAPHGGKLVDIDEE</sequence>
<keyword evidence="1" id="KW-0472">Membrane</keyword>
<keyword evidence="1" id="KW-0812">Transmembrane</keyword>
<protein>
    <submittedName>
        <fullName evidence="2">Uncharacterized protein</fullName>
    </submittedName>
</protein>
<dbReference type="EMBL" id="MTLA01000445">
    <property type="protein sequence ID" value="OOP65822.1"/>
    <property type="molecule type" value="Genomic_DNA"/>
</dbReference>
<name>A0A8E2I318_9BACI</name>
<evidence type="ECO:0000313" key="2">
    <source>
        <dbReference type="EMBL" id="OOP65822.1"/>
    </source>
</evidence>
<feature type="transmembrane region" description="Helical" evidence="1">
    <location>
        <begin position="52"/>
        <end position="72"/>
    </location>
</feature>
<gene>
    <name evidence="2" type="ORF">BWZ43_24250</name>
</gene>
<evidence type="ECO:0000256" key="1">
    <source>
        <dbReference type="SAM" id="Phobius"/>
    </source>
</evidence>
<keyword evidence="3" id="KW-1185">Reference proteome</keyword>